<keyword evidence="1" id="KW-0472">Membrane</keyword>
<dbReference type="PANTHER" id="PTHR31721:SF4">
    <property type="entry name" value="OS06G0710300 PROTEIN"/>
    <property type="match status" value="1"/>
</dbReference>
<comment type="caution">
    <text evidence="2">The sequence shown here is derived from an EMBL/GenBank/DDBJ whole genome shotgun (WGS) entry which is preliminary data.</text>
</comment>
<feature type="transmembrane region" description="Helical" evidence="1">
    <location>
        <begin position="111"/>
        <end position="129"/>
    </location>
</feature>
<dbReference type="PIRSF" id="PIRSF026509">
    <property type="entry name" value="UCP026509"/>
    <property type="match status" value="1"/>
</dbReference>
<feature type="transmembrane region" description="Helical" evidence="1">
    <location>
        <begin position="12"/>
        <end position="39"/>
    </location>
</feature>
<dbReference type="EMBL" id="BARS01004788">
    <property type="protein sequence ID" value="GAF83414.1"/>
    <property type="molecule type" value="Genomic_DNA"/>
</dbReference>
<organism evidence="2">
    <name type="scientific">marine sediment metagenome</name>
    <dbReference type="NCBI Taxonomy" id="412755"/>
    <lineage>
        <taxon>unclassified sequences</taxon>
        <taxon>metagenomes</taxon>
        <taxon>ecological metagenomes</taxon>
    </lineage>
</organism>
<gene>
    <name evidence="2" type="ORF">S01H1_09364</name>
</gene>
<protein>
    <recommendedName>
        <fullName evidence="3">YqhA family protein</fullName>
    </recommendedName>
</protein>
<feature type="transmembrane region" description="Helical" evidence="1">
    <location>
        <begin position="135"/>
        <end position="155"/>
    </location>
</feature>
<accession>X0SQQ6</accession>
<dbReference type="Pfam" id="PF03350">
    <property type="entry name" value="UPF0114"/>
    <property type="match status" value="1"/>
</dbReference>
<evidence type="ECO:0008006" key="3">
    <source>
        <dbReference type="Google" id="ProtNLM"/>
    </source>
</evidence>
<feature type="transmembrane region" description="Helical" evidence="1">
    <location>
        <begin position="68"/>
        <end position="90"/>
    </location>
</feature>
<evidence type="ECO:0000256" key="1">
    <source>
        <dbReference type="SAM" id="Phobius"/>
    </source>
</evidence>
<sequence>MSRILSGTRYLVVLPVIGLAIAASVFFVFGGIGLIRLLIELSINAIANLTHESVDMDRGLVIFEVVEFVHLFLVGTVLYITAIGLYQLFVHEISFPNWLKIDSTEELETNLIGVTVVVLAVNFMGAVFVGGSEDLFEYGAGIALPIAALGVFLGMRAWATKISRETPSEVSVKTRSNETADIQELEKE</sequence>
<reference evidence="2" key="1">
    <citation type="journal article" date="2014" name="Front. Microbiol.">
        <title>High frequency of phylogenetically diverse reductive dehalogenase-homologous genes in deep subseafloor sedimentary metagenomes.</title>
        <authorList>
            <person name="Kawai M."/>
            <person name="Futagami T."/>
            <person name="Toyoda A."/>
            <person name="Takaki Y."/>
            <person name="Nishi S."/>
            <person name="Hori S."/>
            <person name="Arai W."/>
            <person name="Tsubouchi T."/>
            <person name="Morono Y."/>
            <person name="Uchiyama I."/>
            <person name="Ito T."/>
            <person name="Fujiyama A."/>
            <person name="Inagaki F."/>
            <person name="Takami H."/>
        </authorList>
    </citation>
    <scope>NUCLEOTIDE SEQUENCE</scope>
    <source>
        <strain evidence="2">Expedition CK06-06</strain>
    </source>
</reference>
<keyword evidence="1" id="KW-0812">Transmembrane</keyword>
<proteinExistence type="predicted"/>
<dbReference type="AlphaFoldDB" id="X0SQQ6"/>
<dbReference type="PANTHER" id="PTHR31721">
    <property type="entry name" value="OS06G0710300 PROTEIN"/>
    <property type="match status" value="1"/>
</dbReference>
<keyword evidence="1" id="KW-1133">Transmembrane helix</keyword>
<dbReference type="InterPro" id="IPR005134">
    <property type="entry name" value="UPF0114"/>
</dbReference>
<evidence type="ECO:0000313" key="2">
    <source>
        <dbReference type="EMBL" id="GAF83414.1"/>
    </source>
</evidence>
<name>X0SQQ6_9ZZZZ</name>